<evidence type="ECO:0000313" key="2">
    <source>
        <dbReference type="Proteomes" id="UP000029641"/>
    </source>
</evidence>
<dbReference type="Proteomes" id="UP000029641">
    <property type="component" value="Unassembled WGS sequence"/>
</dbReference>
<dbReference type="AlphaFoldDB" id="A0A090VQF7"/>
<reference evidence="1 2" key="1">
    <citation type="journal article" date="2014" name="Genome Announc.">
        <title>Draft Genome Sequence of Marine Flavobacterium Jejuia pallidilutea Strain 11shimoA1 and Pigmentation Mutants.</title>
        <authorList>
            <person name="Takatani N."/>
            <person name="Nakanishi M."/>
            <person name="Meirelles P."/>
            <person name="Mino S."/>
            <person name="Suda W."/>
            <person name="Oshima K."/>
            <person name="Hattori M."/>
            <person name="Ohkuma M."/>
            <person name="Hosokawa M."/>
            <person name="Miyashita K."/>
            <person name="Thompson F.L."/>
            <person name="Niwa A."/>
            <person name="Sawabe T."/>
            <person name="Sawabe T."/>
        </authorList>
    </citation>
    <scope>NUCLEOTIDE SEQUENCE [LARGE SCALE GENOMIC DNA]</scope>
    <source>
        <strain evidence="1 2">JCM 19301</strain>
    </source>
</reference>
<dbReference type="EMBL" id="BBNR01000007">
    <property type="protein sequence ID" value="GAL66965.1"/>
    <property type="molecule type" value="Genomic_DNA"/>
</dbReference>
<proteinExistence type="predicted"/>
<name>A0A090VQF7_9FLAO</name>
<organism evidence="1 2">
    <name type="scientific">Jejuia pallidilutea</name>
    <dbReference type="NCBI Taxonomy" id="504487"/>
    <lineage>
        <taxon>Bacteria</taxon>
        <taxon>Pseudomonadati</taxon>
        <taxon>Bacteroidota</taxon>
        <taxon>Flavobacteriia</taxon>
        <taxon>Flavobacteriales</taxon>
        <taxon>Flavobacteriaceae</taxon>
        <taxon>Jejuia</taxon>
    </lineage>
</organism>
<evidence type="ECO:0000313" key="1">
    <source>
        <dbReference type="EMBL" id="GAL66965.1"/>
    </source>
</evidence>
<accession>A0A090VQF7</accession>
<sequence>MNKHILNTEIQNFINYNINSDINVLVLKGTSFSNVKLLKLLNRLKLKTL</sequence>
<protein>
    <submittedName>
        <fullName evidence="1">Uncharacterized protein</fullName>
    </submittedName>
</protein>
<comment type="caution">
    <text evidence="1">The sequence shown here is derived from an EMBL/GenBank/DDBJ whole genome shotgun (WGS) entry which is preliminary data.</text>
</comment>
<gene>
    <name evidence="1" type="ORF">JCM19301_2130</name>
</gene>